<proteinExistence type="inferred from homology"/>
<keyword evidence="5" id="KW-0812">Transmembrane</keyword>
<dbReference type="InterPro" id="IPR051201">
    <property type="entry name" value="Chloro_Bact_Ser_Proteases"/>
</dbReference>
<evidence type="ECO:0000259" key="6">
    <source>
        <dbReference type="SMART" id="SM00228"/>
    </source>
</evidence>
<keyword evidence="2 7" id="KW-0645">Protease</keyword>
<evidence type="ECO:0000256" key="3">
    <source>
        <dbReference type="ARBA" id="ARBA00022801"/>
    </source>
</evidence>
<dbReference type="SUPFAM" id="SSF50494">
    <property type="entry name" value="Trypsin-like serine proteases"/>
    <property type="match status" value="1"/>
</dbReference>
<sequence length="554" mass="54339">MTEDSRDRRDEPTGSTPQSGGPEPTPPSADSGTASAGDAGNASRGWGQPSQWAGPSSQAGGEAGAQSPGSAGSSGEPREQPGAQSAGEHRTEQFPNPEQGGPGQPGQAHGPAQHPGFSSAEQAAGHTAPMPPYNPYASTGHTSGPGYQQPGSYPPGAPYAATGEHRAGEPYPPGADPAGAHAGVPRRRGRAGLLAGAVVLALVAGGIGGAVGTLATRSDNKAPVNNALNAPAPVDPASASAPPGSVPAVAQKVLPSVVMIRVAGARAEGEGSGVVLSSNGLILTNNHVASGAGPNAKMEVAFQDGSTANASVVGIDPVSDLAVIKAAGKTDLTPIELGTSRNLMVGQPVVAVGSPLGLAGTVTTGIVSALNRPVSTSGEAGSQGTVISAIQTDAAINPGNSGGALVDTNGKLIGINTAIATLGASEMPGSQSGSIGLGFAIPVDQARRVADELTKSGHATYAQIGISVRAQDDVNGARVLDVTPDGPAAKAGIPSGAIVTRVDDQVIDSGNSLIAAVRSHQPGDKVKVTYTDPQGQNPKTVEVTLGAAPAEGGR</sequence>
<dbReference type="RefSeq" id="WP_084491661.1">
    <property type="nucleotide sequence ID" value="NZ_JAJFOE010000002.1"/>
</dbReference>
<dbReference type="Pfam" id="PF13365">
    <property type="entry name" value="Trypsin_2"/>
    <property type="match status" value="1"/>
</dbReference>
<dbReference type="PANTHER" id="PTHR43343">
    <property type="entry name" value="PEPTIDASE S12"/>
    <property type="match status" value="1"/>
</dbReference>
<dbReference type="InterPro" id="IPR009003">
    <property type="entry name" value="Peptidase_S1_PA"/>
</dbReference>
<dbReference type="GO" id="GO:0004252">
    <property type="term" value="F:serine-type endopeptidase activity"/>
    <property type="evidence" value="ECO:0007669"/>
    <property type="project" value="InterPro"/>
</dbReference>
<dbReference type="Proteomes" id="UP000255082">
    <property type="component" value="Unassembled WGS sequence"/>
</dbReference>
<dbReference type="SMART" id="SM00228">
    <property type="entry name" value="PDZ"/>
    <property type="match status" value="1"/>
</dbReference>
<dbReference type="EC" id="3.4.21.107" evidence="7"/>
<protein>
    <submittedName>
        <fullName evidence="7">Periplasmic pH-dependent serine endoprotease DegQ</fullName>
        <ecNumber evidence="7">3.4.21.107</ecNumber>
    </submittedName>
</protein>
<dbReference type="InterPro" id="IPR001940">
    <property type="entry name" value="Peptidase_S1C"/>
</dbReference>
<evidence type="ECO:0000313" key="8">
    <source>
        <dbReference type="Proteomes" id="UP000255082"/>
    </source>
</evidence>
<name>A0A378X5C3_9NOCA</name>
<dbReference type="AlphaFoldDB" id="A0A378X5C3"/>
<gene>
    <name evidence="7" type="primary">degQ</name>
    <name evidence="7" type="ORF">NCTC13184_06580</name>
</gene>
<keyword evidence="3 7" id="KW-0378">Hydrolase</keyword>
<dbReference type="GO" id="GO:0006508">
    <property type="term" value="P:proteolysis"/>
    <property type="evidence" value="ECO:0007669"/>
    <property type="project" value="UniProtKB-KW"/>
</dbReference>
<reference evidence="7 8" key="1">
    <citation type="submission" date="2018-06" db="EMBL/GenBank/DDBJ databases">
        <authorList>
            <consortium name="Pathogen Informatics"/>
            <person name="Doyle S."/>
        </authorList>
    </citation>
    <scope>NUCLEOTIDE SEQUENCE [LARGE SCALE GENOMIC DNA]</scope>
    <source>
        <strain evidence="7 8">NCTC13184</strain>
    </source>
</reference>
<dbReference type="Gene3D" id="2.40.10.10">
    <property type="entry name" value="Trypsin-like serine proteases"/>
    <property type="match status" value="2"/>
</dbReference>
<dbReference type="Gene3D" id="2.30.42.10">
    <property type="match status" value="1"/>
</dbReference>
<organism evidence="7 8">
    <name type="scientific">Nocardia africana</name>
    <dbReference type="NCBI Taxonomy" id="134964"/>
    <lineage>
        <taxon>Bacteria</taxon>
        <taxon>Bacillati</taxon>
        <taxon>Actinomycetota</taxon>
        <taxon>Actinomycetes</taxon>
        <taxon>Mycobacteriales</taxon>
        <taxon>Nocardiaceae</taxon>
        <taxon>Nocardia</taxon>
    </lineage>
</organism>
<evidence type="ECO:0000256" key="1">
    <source>
        <dbReference type="ARBA" id="ARBA00010541"/>
    </source>
</evidence>
<feature type="region of interest" description="Disordered" evidence="4">
    <location>
        <begin position="1"/>
        <end position="184"/>
    </location>
</feature>
<evidence type="ECO:0000256" key="5">
    <source>
        <dbReference type="SAM" id="Phobius"/>
    </source>
</evidence>
<dbReference type="EMBL" id="UGRU01000001">
    <property type="protein sequence ID" value="SUA48035.1"/>
    <property type="molecule type" value="Genomic_DNA"/>
</dbReference>
<evidence type="ECO:0000313" key="7">
    <source>
        <dbReference type="EMBL" id="SUA48035.1"/>
    </source>
</evidence>
<dbReference type="InterPro" id="IPR001478">
    <property type="entry name" value="PDZ"/>
</dbReference>
<evidence type="ECO:0000256" key="2">
    <source>
        <dbReference type="ARBA" id="ARBA00022670"/>
    </source>
</evidence>
<dbReference type="OrthoDB" id="9758917at2"/>
<feature type="compositionally biased region" description="Basic and acidic residues" evidence="4">
    <location>
        <begin position="1"/>
        <end position="12"/>
    </location>
</feature>
<evidence type="ECO:0000256" key="4">
    <source>
        <dbReference type="SAM" id="MobiDB-lite"/>
    </source>
</evidence>
<feature type="compositionally biased region" description="Low complexity" evidence="4">
    <location>
        <begin position="53"/>
        <end position="75"/>
    </location>
</feature>
<dbReference type="Pfam" id="PF13180">
    <property type="entry name" value="PDZ_2"/>
    <property type="match status" value="1"/>
</dbReference>
<dbReference type="PRINTS" id="PR00834">
    <property type="entry name" value="PROTEASES2C"/>
</dbReference>
<feature type="compositionally biased region" description="Low complexity" evidence="4">
    <location>
        <begin position="105"/>
        <end position="116"/>
    </location>
</feature>
<feature type="transmembrane region" description="Helical" evidence="5">
    <location>
        <begin position="193"/>
        <end position="215"/>
    </location>
</feature>
<dbReference type="InterPro" id="IPR043504">
    <property type="entry name" value="Peptidase_S1_PA_chymotrypsin"/>
</dbReference>
<keyword evidence="5" id="KW-1133">Transmembrane helix</keyword>
<feature type="compositionally biased region" description="Low complexity" evidence="4">
    <location>
        <begin position="28"/>
        <end position="40"/>
    </location>
</feature>
<accession>A0A378X5C3</accession>
<keyword evidence="5" id="KW-0472">Membrane</keyword>
<dbReference type="PANTHER" id="PTHR43343:SF3">
    <property type="entry name" value="PROTEASE DO-LIKE 8, CHLOROPLASTIC"/>
    <property type="match status" value="1"/>
</dbReference>
<comment type="similarity">
    <text evidence="1">Belongs to the peptidase S1C family.</text>
</comment>
<feature type="domain" description="PDZ" evidence="6">
    <location>
        <begin position="462"/>
        <end position="534"/>
    </location>
</feature>
<dbReference type="SUPFAM" id="SSF50156">
    <property type="entry name" value="PDZ domain-like"/>
    <property type="match status" value="1"/>
</dbReference>
<dbReference type="InterPro" id="IPR036034">
    <property type="entry name" value="PDZ_sf"/>
</dbReference>